<evidence type="ECO:0000256" key="1">
    <source>
        <dbReference type="ARBA" id="ARBA00022598"/>
    </source>
</evidence>
<dbReference type="EC" id="6.3.2.2" evidence="5"/>
<dbReference type="RefSeq" id="WP_324274304.1">
    <property type="nucleotide sequence ID" value="NZ_CP141261.1"/>
</dbReference>
<organism evidence="7 8">
    <name type="scientific">Blastococcus brunescens</name>
    <dbReference type="NCBI Taxonomy" id="1564165"/>
    <lineage>
        <taxon>Bacteria</taxon>
        <taxon>Bacillati</taxon>
        <taxon>Actinomycetota</taxon>
        <taxon>Actinomycetes</taxon>
        <taxon>Geodermatophilales</taxon>
        <taxon>Geodermatophilaceae</taxon>
        <taxon>Blastococcus</taxon>
    </lineage>
</organism>
<protein>
    <recommendedName>
        <fullName evidence="5">Putative glutamate--cysteine ligase 2</fullName>
        <ecNumber evidence="5">6.3.2.2</ecNumber>
    </recommendedName>
    <alternativeName>
        <fullName evidence="5">Gamma-glutamylcysteine synthetase 2</fullName>
        <shortName evidence="5">GCS 2</shortName>
        <shortName evidence="5">Gamma-GCS 2</shortName>
    </alternativeName>
</protein>
<name>A0ABZ1AWM7_9ACTN</name>
<evidence type="ECO:0000313" key="7">
    <source>
        <dbReference type="EMBL" id="WRL62955.1"/>
    </source>
</evidence>
<dbReference type="EMBL" id="CP141261">
    <property type="protein sequence ID" value="WRL62955.1"/>
    <property type="molecule type" value="Genomic_DNA"/>
</dbReference>
<evidence type="ECO:0000313" key="8">
    <source>
        <dbReference type="Proteomes" id="UP001324287"/>
    </source>
</evidence>
<proteinExistence type="inferred from homology"/>
<evidence type="ECO:0000256" key="4">
    <source>
        <dbReference type="ARBA" id="ARBA00048819"/>
    </source>
</evidence>
<dbReference type="NCBIfam" id="NF010043">
    <property type="entry name" value="PRK13517.1-3"/>
    <property type="match status" value="1"/>
</dbReference>
<reference evidence="7 8" key="1">
    <citation type="submission" date="2023-12" db="EMBL/GenBank/DDBJ databases">
        <title>Blastococcus brunescens sp. nov., an actonobacterium isolated from sandstone collected in sahara desert.</title>
        <authorList>
            <person name="Gtari M."/>
            <person name="Ghodhbane F."/>
        </authorList>
    </citation>
    <scope>NUCLEOTIDE SEQUENCE [LARGE SCALE GENOMIC DNA]</scope>
    <source>
        <strain evidence="7 8">BMG 8361</strain>
    </source>
</reference>
<feature type="compositionally biased region" description="Low complexity" evidence="6">
    <location>
        <begin position="380"/>
        <end position="398"/>
    </location>
</feature>
<comment type="function">
    <text evidence="5">ATP-dependent carboxylate-amine ligase which exhibits weak glutamate--cysteine ligase activity.</text>
</comment>
<dbReference type="InterPro" id="IPR050141">
    <property type="entry name" value="GCL_type2/YbdK_subfam"/>
</dbReference>
<keyword evidence="3 5" id="KW-0067">ATP-binding</keyword>
<dbReference type="NCBIfam" id="NF010044">
    <property type="entry name" value="PRK13517.1-4"/>
    <property type="match status" value="1"/>
</dbReference>
<keyword evidence="2 5" id="KW-0547">Nucleotide-binding</keyword>
<feature type="region of interest" description="Disordered" evidence="6">
    <location>
        <begin position="373"/>
        <end position="434"/>
    </location>
</feature>
<dbReference type="Proteomes" id="UP001324287">
    <property type="component" value="Chromosome"/>
</dbReference>
<accession>A0ABZ1AWM7</accession>
<dbReference type="HAMAP" id="MF_01609">
    <property type="entry name" value="Glu_cys_ligase_2"/>
    <property type="match status" value="1"/>
</dbReference>
<dbReference type="PANTHER" id="PTHR36510">
    <property type="entry name" value="GLUTAMATE--CYSTEINE LIGASE 2-RELATED"/>
    <property type="match status" value="1"/>
</dbReference>
<comment type="similarity">
    <text evidence="5">Belongs to the glutamate--cysteine ligase type 2 family. YbdK subfamily.</text>
</comment>
<dbReference type="NCBIfam" id="TIGR02050">
    <property type="entry name" value="gshA_cyan_rel"/>
    <property type="match status" value="1"/>
</dbReference>
<dbReference type="Pfam" id="PF04107">
    <property type="entry name" value="GCS2"/>
    <property type="match status" value="1"/>
</dbReference>
<keyword evidence="1 5" id="KW-0436">Ligase</keyword>
<dbReference type="InterPro" id="IPR014746">
    <property type="entry name" value="Gln_synth/guanido_kin_cat_dom"/>
</dbReference>
<keyword evidence="8" id="KW-1185">Reference proteome</keyword>
<dbReference type="NCBIfam" id="NF010042">
    <property type="entry name" value="PRK13517.1-2"/>
    <property type="match status" value="1"/>
</dbReference>
<dbReference type="InterPro" id="IPR011793">
    <property type="entry name" value="YbdK"/>
</dbReference>
<dbReference type="SUPFAM" id="SSF55931">
    <property type="entry name" value="Glutamine synthetase/guanido kinase"/>
    <property type="match status" value="1"/>
</dbReference>
<sequence length="434" mass="47667">MQIPFESSQRASLGVEWELQLVDRGTRELTAGAVEILEEIRPEGAEEHPKAKHELLQSTIEIITGVCTTVSEAKADLAGTLAEVSAVAERRGLGLLCAGTHPFTDWQTQLISPKERYLQLVERMQWLARRLQIFGVHVHVGVRSPEKAIPVVNALCQYIPHFLALSSSSPYWVGCDTGLASSRTKIFESMPTAGLPYQLAGWDEFEDYMETLISTNSIESVREVWWDVRPHPGFGTVELRICDGLPTLDEIGAVAALSQCLVEQFDTQLDRGYTLPRPASWVLRENKWRASRYGLDADIVVDEKGTVRPVRQAILDLVEDLVPTAKRLDCEAELRDVERVLAVGASYQRQRAVAATSGGDLKPVVDSLLAELRDGLPSSGPAGDPAAPVPGPADCAGGTRRDPGRREARCRRRRLGRRQPGRAVGHPPAPARPS</sequence>
<feature type="compositionally biased region" description="Basic residues" evidence="6">
    <location>
        <begin position="408"/>
        <end position="420"/>
    </location>
</feature>
<gene>
    <name evidence="7" type="ORF">U6N30_24330</name>
</gene>
<dbReference type="PANTHER" id="PTHR36510:SF1">
    <property type="entry name" value="GLUTAMATE--CYSTEINE LIGASE 2-RELATED"/>
    <property type="match status" value="1"/>
</dbReference>
<comment type="catalytic activity">
    <reaction evidence="4 5">
        <text>L-cysteine + L-glutamate + ATP = gamma-L-glutamyl-L-cysteine + ADP + phosphate + H(+)</text>
        <dbReference type="Rhea" id="RHEA:13285"/>
        <dbReference type="ChEBI" id="CHEBI:15378"/>
        <dbReference type="ChEBI" id="CHEBI:29985"/>
        <dbReference type="ChEBI" id="CHEBI:30616"/>
        <dbReference type="ChEBI" id="CHEBI:35235"/>
        <dbReference type="ChEBI" id="CHEBI:43474"/>
        <dbReference type="ChEBI" id="CHEBI:58173"/>
        <dbReference type="ChEBI" id="CHEBI:456216"/>
        <dbReference type="EC" id="6.3.2.2"/>
    </reaction>
</comment>
<dbReference type="Gene3D" id="3.30.590.20">
    <property type="match status" value="1"/>
</dbReference>
<evidence type="ECO:0000256" key="6">
    <source>
        <dbReference type="SAM" id="MobiDB-lite"/>
    </source>
</evidence>
<evidence type="ECO:0000256" key="3">
    <source>
        <dbReference type="ARBA" id="ARBA00022840"/>
    </source>
</evidence>
<dbReference type="GO" id="GO:0004357">
    <property type="term" value="F:glutamate-cysteine ligase activity"/>
    <property type="evidence" value="ECO:0007669"/>
    <property type="project" value="UniProtKB-EC"/>
</dbReference>
<evidence type="ECO:0000256" key="5">
    <source>
        <dbReference type="HAMAP-Rule" id="MF_01609"/>
    </source>
</evidence>
<evidence type="ECO:0000256" key="2">
    <source>
        <dbReference type="ARBA" id="ARBA00022741"/>
    </source>
</evidence>
<dbReference type="InterPro" id="IPR006336">
    <property type="entry name" value="GCS2"/>
</dbReference>